<name>A0ABW3HN32_9BACL</name>
<dbReference type="EMBL" id="JBHTJZ010000005">
    <property type="protein sequence ID" value="MFD0958914.1"/>
    <property type="molecule type" value="Genomic_DNA"/>
</dbReference>
<keyword evidence="3" id="KW-1185">Reference proteome</keyword>
<dbReference type="InterPro" id="IPR002591">
    <property type="entry name" value="Phosphodiest/P_Trfase"/>
</dbReference>
<sequence>MKKKLSYFKGALILLLLIGCSGGNSGEEKDLLQVKSYRATKKVIFILVDSLMAKSIDEGIARNRLPTFKYLAEHGQYYRDMVSSFPTMSVTIDSSLLTGAYPDVHRVPGLTWYSSKEKRVINYGTGPMEVLRHGVDPALADALINLNGKHLNAEIKTIYEQLDELGLTSGSVNGLIYRGNTEHKLTVPNWISRTTDLKRTVAVKGPDFMTMGSMSNPLVGKKKLRDGFLTKLGFNNDYAVGTVQYLIKADKLPDFLLVYMPDLDLAIHRKGPADKSGVAKVDRQLQKMLNAFGSPEKALREAVIIVAGDSGMTQLLPANKGAVIDLPLLLGKENVMRTGESVTERKSIILAVNETMAYVYSLNGQRAMNEIVLVLQQDPRIDVIAWKDEDWVTVVQGGSGKRLKFKRNGDLMDSYKQSWQVEHDYDVLDLQVDEHAGTVNYSQYPDVLRRLSGALYSHDGAFLVVTAKPGYELADMSSPRHVEGGGHGSLSKEESLVPLIICGTDKKPEHLRLVDMKPFLMKLLTEMEEGEIGVTSKKGK</sequence>
<dbReference type="PROSITE" id="PS51257">
    <property type="entry name" value="PROKAR_LIPOPROTEIN"/>
    <property type="match status" value="1"/>
</dbReference>
<gene>
    <name evidence="2" type="ORF">ACFQ2I_05860</name>
</gene>
<evidence type="ECO:0000313" key="2">
    <source>
        <dbReference type="EMBL" id="MFD0958914.1"/>
    </source>
</evidence>
<proteinExistence type="predicted"/>
<dbReference type="SUPFAM" id="SSF53649">
    <property type="entry name" value="Alkaline phosphatase-like"/>
    <property type="match status" value="1"/>
</dbReference>
<reference evidence="3" key="1">
    <citation type="journal article" date="2019" name="Int. J. Syst. Evol. Microbiol.">
        <title>The Global Catalogue of Microorganisms (GCM) 10K type strain sequencing project: providing services to taxonomists for standard genome sequencing and annotation.</title>
        <authorList>
            <consortium name="The Broad Institute Genomics Platform"/>
            <consortium name="The Broad Institute Genome Sequencing Center for Infectious Disease"/>
            <person name="Wu L."/>
            <person name="Ma J."/>
        </authorList>
    </citation>
    <scope>NUCLEOTIDE SEQUENCE [LARGE SCALE GENOMIC DNA]</scope>
    <source>
        <strain evidence="3">CCUG 59129</strain>
    </source>
</reference>
<organism evidence="2 3">
    <name type="scientific">Paenibacillus chungangensis</name>
    <dbReference type="NCBI Taxonomy" id="696535"/>
    <lineage>
        <taxon>Bacteria</taxon>
        <taxon>Bacillati</taxon>
        <taxon>Bacillota</taxon>
        <taxon>Bacilli</taxon>
        <taxon>Bacillales</taxon>
        <taxon>Paenibacillaceae</taxon>
        <taxon>Paenibacillus</taxon>
    </lineage>
</organism>
<feature type="chain" id="PRO_5045339444" evidence="1">
    <location>
        <begin position="27"/>
        <end position="540"/>
    </location>
</feature>
<feature type="signal peptide" evidence="1">
    <location>
        <begin position="1"/>
        <end position="26"/>
    </location>
</feature>
<dbReference type="InterPro" id="IPR017850">
    <property type="entry name" value="Alkaline_phosphatase_core_sf"/>
</dbReference>
<keyword evidence="1" id="KW-0732">Signal</keyword>
<dbReference type="Gene3D" id="3.40.720.10">
    <property type="entry name" value="Alkaline Phosphatase, subunit A"/>
    <property type="match status" value="1"/>
</dbReference>
<accession>A0ABW3HN32</accession>
<comment type="caution">
    <text evidence="2">The sequence shown here is derived from an EMBL/GenBank/DDBJ whole genome shotgun (WGS) entry which is preliminary data.</text>
</comment>
<dbReference type="Proteomes" id="UP001596989">
    <property type="component" value="Unassembled WGS sequence"/>
</dbReference>
<dbReference type="PANTHER" id="PTHR10151:SF120">
    <property type="entry name" value="BIS(5'-ADENOSYL)-TRIPHOSPHATASE"/>
    <property type="match status" value="1"/>
</dbReference>
<protein>
    <submittedName>
        <fullName evidence="2">Alkaline phosphatase family protein</fullName>
    </submittedName>
</protein>
<evidence type="ECO:0000313" key="3">
    <source>
        <dbReference type="Proteomes" id="UP001596989"/>
    </source>
</evidence>
<dbReference type="PANTHER" id="PTHR10151">
    <property type="entry name" value="ECTONUCLEOTIDE PYROPHOSPHATASE/PHOSPHODIESTERASE"/>
    <property type="match status" value="1"/>
</dbReference>
<dbReference type="Pfam" id="PF01663">
    <property type="entry name" value="Phosphodiest"/>
    <property type="match status" value="1"/>
</dbReference>
<dbReference type="RefSeq" id="WP_377562743.1">
    <property type="nucleotide sequence ID" value="NZ_JBHTJZ010000005.1"/>
</dbReference>
<evidence type="ECO:0000256" key="1">
    <source>
        <dbReference type="SAM" id="SignalP"/>
    </source>
</evidence>